<dbReference type="GO" id="GO:0005506">
    <property type="term" value="F:iron ion binding"/>
    <property type="evidence" value="ECO:0007669"/>
    <property type="project" value="InterPro"/>
</dbReference>
<dbReference type="InterPro" id="IPR006620">
    <property type="entry name" value="Pro_4_hyd_alph"/>
</dbReference>
<dbReference type="PANTHER" id="PTHR10869">
    <property type="entry name" value="PROLYL 4-HYDROXYLASE ALPHA SUBUNIT"/>
    <property type="match status" value="1"/>
</dbReference>
<organism evidence="8 9">
    <name type="scientific">Xylaria grammica</name>
    <dbReference type="NCBI Taxonomy" id="363999"/>
    <lineage>
        <taxon>Eukaryota</taxon>
        <taxon>Fungi</taxon>
        <taxon>Dikarya</taxon>
        <taxon>Ascomycota</taxon>
        <taxon>Pezizomycotina</taxon>
        <taxon>Sordariomycetes</taxon>
        <taxon>Xylariomycetidae</taxon>
        <taxon>Xylariales</taxon>
        <taxon>Xylariaceae</taxon>
        <taxon>Xylaria</taxon>
    </lineage>
</organism>
<dbReference type="STRING" id="363999.A0A439DB31"/>
<comment type="caution">
    <text evidence="8">The sequence shown here is derived from an EMBL/GenBank/DDBJ whole genome shotgun (WGS) entry which is preliminary data.</text>
</comment>
<dbReference type="GO" id="GO:0005783">
    <property type="term" value="C:endoplasmic reticulum"/>
    <property type="evidence" value="ECO:0007669"/>
    <property type="project" value="TreeGrafter"/>
</dbReference>
<feature type="region of interest" description="Disordered" evidence="6">
    <location>
        <begin position="9"/>
        <end position="32"/>
    </location>
</feature>
<keyword evidence="3" id="KW-0223">Dioxygenase</keyword>
<evidence type="ECO:0000256" key="5">
    <source>
        <dbReference type="ARBA" id="ARBA00023004"/>
    </source>
</evidence>
<dbReference type="SMART" id="SM00702">
    <property type="entry name" value="P4Hc"/>
    <property type="match status" value="1"/>
</dbReference>
<proteinExistence type="predicted"/>
<dbReference type="PANTHER" id="PTHR10869:SF241">
    <property type="entry name" value="FE2OG DIOXYGENASE DOMAIN-CONTAINING PROTEIN"/>
    <property type="match status" value="1"/>
</dbReference>
<evidence type="ECO:0000256" key="3">
    <source>
        <dbReference type="ARBA" id="ARBA00022964"/>
    </source>
</evidence>
<evidence type="ECO:0000259" key="7">
    <source>
        <dbReference type="SMART" id="SM00702"/>
    </source>
</evidence>
<name>A0A439DB31_9PEZI</name>
<sequence length="303" mass="34134">MLSEILKVKDKIMGSNQPARKKQPQAPVKPIYRSNDVTLPDDFLTSDPADAKPISHDLIDFKNSVLPEYEGCYAAVLDDVLSASECTQLLQLAESSVMDDDREDGSPWRAALVNIGGGFEVEIPDYRKSGRIIWDNQEIVDRLWARMATVPEIQEKLSTLPGLSLDTSVSDAKYEFHRVNKRLRFLKYTPGQFFKPHCDGPYGERTPEGFMVQTYMTVHLYLNDSQQVVGPSTDLVGGATSFLSRDNSRKLDVDPKAGRVLIFQHSRLRHCGDDVKAGTKYTVRTDIMYRIRSSQGQLLSDWA</sequence>
<evidence type="ECO:0000256" key="4">
    <source>
        <dbReference type="ARBA" id="ARBA00023002"/>
    </source>
</evidence>
<dbReference type="InterPro" id="IPR045054">
    <property type="entry name" value="P4HA-like"/>
</dbReference>
<feature type="domain" description="Prolyl 4-hydroxylase alpha subunit" evidence="7">
    <location>
        <begin position="72"/>
        <end position="288"/>
    </location>
</feature>
<gene>
    <name evidence="8" type="ORF">EKO27_g3500</name>
</gene>
<evidence type="ECO:0000256" key="2">
    <source>
        <dbReference type="ARBA" id="ARBA00022723"/>
    </source>
</evidence>
<dbReference type="GO" id="GO:0004656">
    <property type="term" value="F:procollagen-proline 4-dioxygenase activity"/>
    <property type="evidence" value="ECO:0007669"/>
    <property type="project" value="TreeGrafter"/>
</dbReference>
<dbReference type="Pfam" id="PF13640">
    <property type="entry name" value="2OG-FeII_Oxy_3"/>
    <property type="match status" value="1"/>
</dbReference>
<keyword evidence="5" id="KW-0408">Iron</keyword>
<dbReference type="InterPro" id="IPR044862">
    <property type="entry name" value="Pro_4_hyd_alph_FE2OG_OXY"/>
</dbReference>
<keyword evidence="2" id="KW-0479">Metal-binding</keyword>
<keyword evidence="4" id="KW-0560">Oxidoreductase</keyword>
<keyword evidence="9" id="KW-1185">Reference proteome</keyword>
<evidence type="ECO:0000256" key="1">
    <source>
        <dbReference type="ARBA" id="ARBA00001961"/>
    </source>
</evidence>
<protein>
    <recommendedName>
        <fullName evidence="7">Prolyl 4-hydroxylase alpha subunit domain-containing protein</fullName>
    </recommendedName>
</protein>
<evidence type="ECO:0000313" key="9">
    <source>
        <dbReference type="Proteomes" id="UP000286045"/>
    </source>
</evidence>
<dbReference type="AlphaFoldDB" id="A0A439DB31"/>
<evidence type="ECO:0000256" key="6">
    <source>
        <dbReference type="SAM" id="MobiDB-lite"/>
    </source>
</evidence>
<dbReference type="SUPFAM" id="SSF51197">
    <property type="entry name" value="Clavaminate synthase-like"/>
    <property type="match status" value="1"/>
</dbReference>
<dbReference type="GO" id="GO:0031418">
    <property type="term" value="F:L-ascorbic acid binding"/>
    <property type="evidence" value="ECO:0007669"/>
    <property type="project" value="InterPro"/>
</dbReference>
<dbReference type="EMBL" id="RYZI01000075">
    <property type="protein sequence ID" value="RWA11611.1"/>
    <property type="molecule type" value="Genomic_DNA"/>
</dbReference>
<reference evidence="8 9" key="1">
    <citation type="submission" date="2018-12" db="EMBL/GenBank/DDBJ databases">
        <title>Draft genome sequence of Xylaria grammica IHI A82.</title>
        <authorList>
            <person name="Buettner E."/>
            <person name="Kellner H."/>
        </authorList>
    </citation>
    <scope>NUCLEOTIDE SEQUENCE [LARGE SCALE GENOMIC DNA]</scope>
    <source>
        <strain evidence="8 9">IHI A82</strain>
    </source>
</reference>
<comment type="cofactor">
    <cofactor evidence="1">
        <name>L-ascorbate</name>
        <dbReference type="ChEBI" id="CHEBI:38290"/>
    </cofactor>
</comment>
<evidence type="ECO:0000313" key="8">
    <source>
        <dbReference type="EMBL" id="RWA11611.1"/>
    </source>
</evidence>
<dbReference type="Gene3D" id="2.60.120.620">
    <property type="entry name" value="q2cbj1_9rhob like domain"/>
    <property type="match status" value="1"/>
</dbReference>
<dbReference type="Proteomes" id="UP000286045">
    <property type="component" value="Unassembled WGS sequence"/>
</dbReference>
<accession>A0A439DB31</accession>